<sequence length="151" mass="17020">MSISAVESKRPAQRRTEHGPGNALAGRCTVMESNYSLSACRMTTRRLASADELVVVCSPKTKGRLKNCWTNCNTNSHARRFFAAVSRTTTCGWRRLIATGVNEPCLELIVMLNTHWFTSREVYVQLVSEAQQKPQSHNVQGQNRKHCIERV</sequence>
<organism evidence="2 3">
    <name type="scientific">Ampelomyces quisqualis</name>
    <name type="common">Powdery mildew agent</name>
    <dbReference type="NCBI Taxonomy" id="50730"/>
    <lineage>
        <taxon>Eukaryota</taxon>
        <taxon>Fungi</taxon>
        <taxon>Dikarya</taxon>
        <taxon>Ascomycota</taxon>
        <taxon>Pezizomycotina</taxon>
        <taxon>Dothideomycetes</taxon>
        <taxon>Pleosporomycetidae</taxon>
        <taxon>Pleosporales</taxon>
        <taxon>Pleosporineae</taxon>
        <taxon>Phaeosphaeriaceae</taxon>
        <taxon>Ampelomyces</taxon>
    </lineage>
</organism>
<reference evidence="2" key="1">
    <citation type="journal article" date="2020" name="Stud. Mycol.">
        <title>101 Dothideomycetes genomes: a test case for predicting lifestyles and emergence of pathogens.</title>
        <authorList>
            <person name="Haridas S."/>
            <person name="Albert R."/>
            <person name="Binder M."/>
            <person name="Bloem J."/>
            <person name="Labutti K."/>
            <person name="Salamov A."/>
            <person name="Andreopoulos B."/>
            <person name="Baker S."/>
            <person name="Barry K."/>
            <person name="Bills G."/>
            <person name="Bluhm B."/>
            <person name="Cannon C."/>
            <person name="Castanera R."/>
            <person name="Culley D."/>
            <person name="Daum C."/>
            <person name="Ezra D."/>
            <person name="Gonzalez J."/>
            <person name="Henrissat B."/>
            <person name="Kuo A."/>
            <person name="Liang C."/>
            <person name="Lipzen A."/>
            <person name="Lutzoni F."/>
            <person name="Magnuson J."/>
            <person name="Mondo S."/>
            <person name="Nolan M."/>
            <person name="Ohm R."/>
            <person name="Pangilinan J."/>
            <person name="Park H.-J."/>
            <person name="Ramirez L."/>
            <person name="Alfaro M."/>
            <person name="Sun H."/>
            <person name="Tritt A."/>
            <person name="Yoshinaga Y."/>
            <person name="Zwiers L.-H."/>
            <person name="Turgeon B."/>
            <person name="Goodwin S."/>
            <person name="Spatafora J."/>
            <person name="Crous P."/>
            <person name="Grigoriev I."/>
        </authorList>
    </citation>
    <scope>NUCLEOTIDE SEQUENCE</scope>
    <source>
        <strain evidence="2">HMLAC05119</strain>
    </source>
</reference>
<gene>
    <name evidence="2" type="ORF">BDU57DRAFT_517546</name>
</gene>
<evidence type="ECO:0000313" key="2">
    <source>
        <dbReference type="EMBL" id="KAF1917071.1"/>
    </source>
</evidence>
<evidence type="ECO:0000313" key="3">
    <source>
        <dbReference type="Proteomes" id="UP000800096"/>
    </source>
</evidence>
<keyword evidence="3" id="KW-1185">Reference proteome</keyword>
<protein>
    <submittedName>
        <fullName evidence="2">Uncharacterized protein</fullName>
    </submittedName>
</protein>
<accession>A0A6A5QMR3</accession>
<evidence type="ECO:0000256" key="1">
    <source>
        <dbReference type="SAM" id="MobiDB-lite"/>
    </source>
</evidence>
<dbReference type="AlphaFoldDB" id="A0A6A5QMR3"/>
<proteinExistence type="predicted"/>
<dbReference type="Proteomes" id="UP000800096">
    <property type="component" value="Unassembled WGS sequence"/>
</dbReference>
<feature type="compositionally biased region" description="Basic and acidic residues" evidence="1">
    <location>
        <begin position="7"/>
        <end position="18"/>
    </location>
</feature>
<feature type="region of interest" description="Disordered" evidence="1">
    <location>
        <begin position="1"/>
        <end position="23"/>
    </location>
</feature>
<dbReference type="EMBL" id="ML979135">
    <property type="protein sequence ID" value="KAF1917071.1"/>
    <property type="molecule type" value="Genomic_DNA"/>
</dbReference>
<name>A0A6A5QMR3_AMPQU</name>